<accession>A0A5N5SYQ2</accession>
<dbReference type="Pfam" id="PF00939">
    <property type="entry name" value="Na_sulph_symp"/>
    <property type="match status" value="1"/>
</dbReference>
<comment type="caution">
    <text evidence="7">The sequence shown here is derived from an EMBL/GenBank/DDBJ whole genome shotgun (WGS) entry which is preliminary data.</text>
</comment>
<dbReference type="PANTHER" id="PTHR10283">
    <property type="entry name" value="SOLUTE CARRIER FAMILY 13 MEMBER"/>
    <property type="match status" value="1"/>
</dbReference>
<evidence type="ECO:0000256" key="3">
    <source>
        <dbReference type="ARBA" id="ARBA00022692"/>
    </source>
</evidence>
<feature type="transmembrane region" description="Helical" evidence="6">
    <location>
        <begin position="65"/>
        <end position="94"/>
    </location>
</feature>
<dbReference type="InterPro" id="IPR001898">
    <property type="entry name" value="SLC13A/DASS"/>
</dbReference>
<protein>
    <submittedName>
        <fullName evidence="7">Putative transporter</fullName>
    </submittedName>
</protein>
<name>A0A5N5SYQ2_9CRUS</name>
<feature type="transmembrane region" description="Helical" evidence="6">
    <location>
        <begin position="26"/>
        <end position="44"/>
    </location>
</feature>
<evidence type="ECO:0000256" key="6">
    <source>
        <dbReference type="SAM" id="Phobius"/>
    </source>
</evidence>
<dbReference type="AlphaFoldDB" id="A0A5N5SYQ2"/>
<dbReference type="GO" id="GO:0005886">
    <property type="term" value="C:plasma membrane"/>
    <property type="evidence" value="ECO:0007669"/>
    <property type="project" value="TreeGrafter"/>
</dbReference>
<feature type="transmembrane region" description="Helical" evidence="6">
    <location>
        <begin position="106"/>
        <end position="125"/>
    </location>
</feature>
<dbReference type="GO" id="GO:0015141">
    <property type="term" value="F:succinate transmembrane transporter activity"/>
    <property type="evidence" value="ECO:0007669"/>
    <property type="project" value="TreeGrafter"/>
</dbReference>
<keyword evidence="3 6" id="KW-0812">Transmembrane</keyword>
<dbReference type="Proteomes" id="UP000326759">
    <property type="component" value="Unassembled WGS sequence"/>
</dbReference>
<dbReference type="OrthoDB" id="6371745at2759"/>
<evidence type="ECO:0000256" key="5">
    <source>
        <dbReference type="ARBA" id="ARBA00023136"/>
    </source>
</evidence>
<keyword evidence="4 6" id="KW-1133">Transmembrane helix</keyword>
<sequence length="205" mass="21876">MLFVCSYTGPTPACLTWDVVHRKVPWGLVILMGGGFAMAEGASASGLSNWLRLQLQSLQVLPGPAIVFLVCLITTFLTEIISNITAASILLPVLKDMALGLGIHPLYLMLPGAVCCSYAFMLPVANPPNAIAFNASTMKNSDMIKAGFILNFICVFIMTGLINTLGVVLFDLHTFPEWAANAASAANATTVVLQTFSTEKLVTYS</sequence>
<evidence type="ECO:0000256" key="1">
    <source>
        <dbReference type="ARBA" id="ARBA00004141"/>
    </source>
</evidence>
<organism evidence="7 8">
    <name type="scientific">Armadillidium nasatum</name>
    <dbReference type="NCBI Taxonomy" id="96803"/>
    <lineage>
        <taxon>Eukaryota</taxon>
        <taxon>Metazoa</taxon>
        <taxon>Ecdysozoa</taxon>
        <taxon>Arthropoda</taxon>
        <taxon>Crustacea</taxon>
        <taxon>Multicrustacea</taxon>
        <taxon>Malacostraca</taxon>
        <taxon>Eumalacostraca</taxon>
        <taxon>Peracarida</taxon>
        <taxon>Isopoda</taxon>
        <taxon>Oniscidea</taxon>
        <taxon>Crinocheta</taxon>
        <taxon>Armadillidiidae</taxon>
        <taxon>Armadillidium</taxon>
    </lineage>
</organism>
<evidence type="ECO:0000256" key="2">
    <source>
        <dbReference type="ARBA" id="ARBA00006772"/>
    </source>
</evidence>
<dbReference type="GO" id="GO:0015137">
    <property type="term" value="F:citrate transmembrane transporter activity"/>
    <property type="evidence" value="ECO:0007669"/>
    <property type="project" value="TreeGrafter"/>
</dbReference>
<dbReference type="PANTHER" id="PTHR10283:SF82">
    <property type="entry name" value="SOLUTE CARRIER FAMILY 13 MEMBER 2"/>
    <property type="match status" value="1"/>
</dbReference>
<comment type="similarity">
    <text evidence="2">Belongs to the SLC13A/DASS transporter (TC 2.A.47) family. NADC subfamily.</text>
</comment>
<proteinExistence type="inferred from homology"/>
<keyword evidence="5 6" id="KW-0472">Membrane</keyword>
<feature type="transmembrane region" description="Helical" evidence="6">
    <location>
        <begin position="146"/>
        <end position="170"/>
    </location>
</feature>
<reference evidence="7 8" key="1">
    <citation type="journal article" date="2019" name="PLoS Biol.">
        <title>Sex chromosomes control vertical transmission of feminizing Wolbachia symbionts in an isopod.</title>
        <authorList>
            <person name="Becking T."/>
            <person name="Chebbi M.A."/>
            <person name="Giraud I."/>
            <person name="Moumen B."/>
            <person name="Laverre T."/>
            <person name="Caubet Y."/>
            <person name="Peccoud J."/>
            <person name="Gilbert C."/>
            <person name="Cordaux R."/>
        </authorList>
    </citation>
    <scope>NUCLEOTIDE SEQUENCE [LARGE SCALE GENOMIC DNA]</scope>
    <source>
        <strain evidence="7">ANa2</strain>
        <tissue evidence="7">Whole body excluding digestive tract and cuticle</tissue>
    </source>
</reference>
<dbReference type="EMBL" id="SEYY01018450">
    <property type="protein sequence ID" value="KAB7499343.1"/>
    <property type="molecule type" value="Genomic_DNA"/>
</dbReference>
<gene>
    <name evidence="7" type="ORF">Anas_02011</name>
</gene>
<evidence type="ECO:0000256" key="4">
    <source>
        <dbReference type="ARBA" id="ARBA00022989"/>
    </source>
</evidence>
<comment type="subcellular location">
    <subcellularLocation>
        <location evidence="1">Membrane</location>
        <topology evidence="1">Multi-pass membrane protein</topology>
    </subcellularLocation>
</comment>
<evidence type="ECO:0000313" key="8">
    <source>
        <dbReference type="Proteomes" id="UP000326759"/>
    </source>
</evidence>
<evidence type="ECO:0000313" key="7">
    <source>
        <dbReference type="EMBL" id="KAB7499343.1"/>
    </source>
</evidence>
<keyword evidence="8" id="KW-1185">Reference proteome</keyword>